<organism evidence="1 2">
    <name type="scientific">Dictyobacter kobayashii</name>
    <dbReference type="NCBI Taxonomy" id="2014872"/>
    <lineage>
        <taxon>Bacteria</taxon>
        <taxon>Bacillati</taxon>
        <taxon>Chloroflexota</taxon>
        <taxon>Ktedonobacteria</taxon>
        <taxon>Ktedonobacterales</taxon>
        <taxon>Dictyobacteraceae</taxon>
        <taxon>Dictyobacter</taxon>
    </lineage>
</organism>
<protein>
    <submittedName>
        <fullName evidence="1">Uncharacterized protein</fullName>
    </submittedName>
</protein>
<accession>A0A402AHG4</accession>
<sequence length="54" mass="6215">MPEIARNFSVEKNRQKKSTTAQIIRNMANPELQKATRLWEVPSCGVSLFELSYC</sequence>
<dbReference type="EMBL" id="BIFS01000001">
    <property type="protein sequence ID" value="GCE18572.1"/>
    <property type="molecule type" value="Genomic_DNA"/>
</dbReference>
<name>A0A402AHG4_9CHLR</name>
<keyword evidence="2" id="KW-1185">Reference proteome</keyword>
<comment type="caution">
    <text evidence="1">The sequence shown here is derived from an EMBL/GenBank/DDBJ whole genome shotgun (WGS) entry which is preliminary data.</text>
</comment>
<evidence type="ECO:0000313" key="2">
    <source>
        <dbReference type="Proteomes" id="UP000287188"/>
    </source>
</evidence>
<gene>
    <name evidence="1" type="ORF">KDK_23720</name>
</gene>
<proteinExistence type="predicted"/>
<reference evidence="2" key="1">
    <citation type="submission" date="2018-12" db="EMBL/GenBank/DDBJ databases">
        <title>Tengunoibacter tsumagoiensis gen. nov., sp. nov., Dictyobacter kobayashii sp. nov., D. alpinus sp. nov., and D. joshuensis sp. nov. and description of Dictyobacteraceae fam. nov. within the order Ktedonobacterales isolated from Tengu-no-mugimeshi.</title>
        <authorList>
            <person name="Wang C.M."/>
            <person name="Zheng Y."/>
            <person name="Sakai Y."/>
            <person name="Toyoda A."/>
            <person name="Minakuchi Y."/>
            <person name="Abe K."/>
            <person name="Yokota A."/>
            <person name="Yabe S."/>
        </authorList>
    </citation>
    <scope>NUCLEOTIDE SEQUENCE [LARGE SCALE GENOMIC DNA]</scope>
    <source>
        <strain evidence="2">Uno11</strain>
    </source>
</reference>
<evidence type="ECO:0000313" key="1">
    <source>
        <dbReference type="EMBL" id="GCE18572.1"/>
    </source>
</evidence>
<dbReference type="Proteomes" id="UP000287188">
    <property type="component" value="Unassembled WGS sequence"/>
</dbReference>
<dbReference type="AlphaFoldDB" id="A0A402AHG4"/>